<dbReference type="OrthoDB" id="3546991at2759"/>
<proteinExistence type="predicted"/>
<dbReference type="InParanoid" id="A0A218YT35"/>
<gene>
    <name evidence="2" type="ORF">B2J93_7671</name>
</gene>
<name>A0A218YT35_9HELO</name>
<feature type="domain" description="2EXR" evidence="1">
    <location>
        <begin position="44"/>
        <end position="159"/>
    </location>
</feature>
<dbReference type="PANTHER" id="PTHR35910:SF1">
    <property type="entry name" value="2EXR DOMAIN-CONTAINING PROTEIN"/>
    <property type="match status" value="1"/>
</dbReference>
<reference evidence="2 3" key="1">
    <citation type="submission" date="2017-04" db="EMBL/GenBank/DDBJ databases">
        <title>Draft genome sequence of Marssonina coronaria NL1: causal agent of apple blotch.</title>
        <authorList>
            <person name="Cheng Q."/>
        </authorList>
    </citation>
    <scope>NUCLEOTIDE SEQUENCE [LARGE SCALE GENOMIC DNA]</scope>
    <source>
        <strain evidence="2 3">NL1</strain>
    </source>
</reference>
<keyword evidence="3" id="KW-1185">Reference proteome</keyword>
<dbReference type="AlphaFoldDB" id="A0A218YT35"/>
<evidence type="ECO:0000313" key="2">
    <source>
        <dbReference type="EMBL" id="OWO97874.1"/>
    </source>
</evidence>
<comment type="caution">
    <text evidence="2">The sequence shown here is derived from an EMBL/GenBank/DDBJ whole genome shotgun (WGS) entry which is preliminary data.</text>
</comment>
<evidence type="ECO:0000259" key="1">
    <source>
        <dbReference type="Pfam" id="PF20150"/>
    </source>
</evidence>
<protein>
    <recommendedName>
        <fullName evidence="1">2EXR domain-containing protein</fullName>
    </recommendedName>
</protein>
<accession>A0A218YT35</accession>
<evidence type="ECO:0000313" key="3">
    <source>
        <dbReference type="Proteomes" id="UP000242519"/>
    </source>
</evidence>
<sequence>MASAEELLTSASSPSGFKSLLARLPRLEIQSNHFPMNLATLEEFKLFPCMPTEIRLKIWGLLAQEPRCEDSSSLSPQPLLPAKTLSRRIRLRDSYRPSPGSAASNKIEGELRQPALLHINRESRREGLCFYERVEARPPVPLRNGARPDIFFVNFAVDVFEQGVSEFAARGRGAPTQDDYNFPAAVLRRVQRVDQRPCYVGDIYSFEKIYADTERSLAGLCQPFWPRLAHVTARMDEHCYHYAQESFDFHYDLQSRTARYQAALDHHAQRNGVRQSFRFAWKGRDTEEGEALDLVPCPPHDVERVLPCNPFGEWHKPCMLHFRELSQLIGTWPLNPCWP</sequence>
<organism evidence="2 3">
    <name type="scientific">Diplocarpon coronariae</name>
    <dbReference type="NCBI Taxonomy" id="2795749"/>
    <lineage>
        <taxon>Eukaryota</taxon>
        <taxon>Fungi</taxon>
        <taxon>Dikarya</taxon>
        <taxon>Ascomycota</taxon>
        <taxon>Pezizomycotina</taxon>
        <taxon>Leotiomycetes</taxon>
        <taxon>Helotiales</taxon>
        <taxon>Drepanopezizaceae</taxon>
        <taxon>Diplocarpon</taxon>
    </lineage>
</organism>
<dbReference type="Proteomes" id="UP000242519">
    <property type="component" value="Unassembled WGS sequence"/>
</dbReference>
<dbReference type="EMBL" id="MZNU01000419">
    <property type="protein sequence ID" value="OWO97874.1"/>
    <property type="molecule type" value="Genomic_DNA"/>
</dbReference>
<dbReference type="InterPro" id="IPR045518">
    <property type="entry name" value="2EXR"/>
</dbReference>
<dbReference type="Pfam" id="PF20150">
    <property type="entry name" value="2EXR"/>
    <property type="match status" value="1"/>
</dbReference>
<dbReference type="PANTHER" id="PTHR35910">
    <property type="entry name" value="2EXR DOMAIN-CONTAINING PROTEIN"/>
    <property type="match status" value="1"/>
</dbReference>